<proteinExistence type="inferred from homology"/>
<dbReference type="AlphaFoldDB" id="A0A6L9SJE9"/>
<comment type="caution">
    <text evidence="4">The sequence shown here is derived from an EMBL/GenBank/DDBJ whole genome shotgun (WGS) entry which is preliminary data.</text>
</comment>
<feature type="compositionally biased region" description="Basic residues" evidence="2">
    <location>
        <begin position="124"/>
        <end position="141"/>
    </location>
</feature>
<dbReference type="EMBL" id="JAAGOA010000036">
    <property type="protein sequence ID" value="NEE04532.1"/>
    <property type="molecule type" value="Genomic_DNA"/>
</dbReference>
<dbReference type="GO" id="GO:0043022">
    <property type="term" value="F:ribosome binding"/>
    <property type="evidence" value="ECO:0007669"/>
    <property type="project" value="TreeGrafter"/>
</dbReference>
<keyword evidence="5" id="KW-1185">Reference proteome</keyword>
<dbReference type="NCBIfam" id="NF006718">
    <property type="entry name" value="PRK09256.1"/>
    <property type="match status" value="1"/>
</dbReference>
<dbReference type="InterPro" id="IPR000352">
    <property type="entry name" value="Pep_chain_release_fac_I"/>
</dbReference>
<name>A0A6L9SJE9_9ACTN</name>
<dbReference type="GO" id="GO:0004045">
    <property type="term" value="F:peptidyl-tRNA hydrolase activity"/>
    <property type="evidence" value="ECO:0007669"/>
    <property type="project" value="UniProtKB-EC"/>
</dbReference>
<comment type="similarity">
    <text evidence="1">Belongs to the prokaryotic/mitochondrial release factor family.</text>
</comment>
<dbReference type="SUPFAM" id="SSF75620">
    <property type="entry name" value="Release factor"/>
    <property type="match status" value="1"/>
</dbReference>
<organism evidence="4 5">
    <name type="scientific">Phytoactinopolyspora halotolerans</name>
    <dbReference type="NCBI Taxonomy" id="1981512"/>
    <lineage>
        <taxon>Bacteria</taxon>
        <taxon>Bacillati</taxon>
        <taxon>Actinomycetota</taxon>
        <taxon>Actinomycetes</taxon>
        <taxon>Jiangellales</taxon>
        <taxon>Jiangellaceae</taxon>
        <taxon>Phytoactinopolyspora</taxon>
    </lineage>
</organism>
<accession>A0A6L9SJE9</accession>
<keyword evidence="4" id="KW-0378">Hydrolase</keyword>
<feature type="region of interest" description="Disordered" evidence="2">
    <location>
        <begin position="103"/>
        <end position="141"/>
    </location>
</feature>
<dbReference type="PANTHER" id="PTHR47814:SF1">
    <property type="entry name" value="PEPTIDYL-TRNA HYDROLASE ARFB"/>
    <property type="match status" value="1"/>
</dbReference>
<evidence type="ECO:0000313" key="5">
    <source>
        <dbReference type="Proteomes" id="UP000475214"/>
    </source>
</evidence>
<dbReference type="EC" id="3.1.1.29" evidence="4"/>
<reference evidence="4 5" key="1">
    <citation type="submission" date="2020-02" db="EMBL/GenBank/DDBJ databases">
        <authorList>
            <person name="Li X.-J."/>
            <person name="Han X.-M."/>
        </authorList>
    </citation>
    <scope>NUCLEOTIDE SEQUENCE [LARGE SCALE GENOMIC DNA]</scope>
    <source>
        <strain evidence="4 5">CCTCC AB 2017055</strain>
    </source>
</reference>
<sequence>MPGPLRVRGSVVIPEAELRWRFSRSSGPGGQSVNTTDSRVELSYDVAASAALDPALKERALQRLADRLTDGVITVAASEHRSQLRNREAAEARLVQILNQALAPAPRARRRTKPSRGSVERRLAAKRRRSETKRRRRATDD</sequence>
<protein>
    <submittedName>
        <fullName evidence="4">Aminoacyl-tRNA hydrolase</fullName>
        <ecNumber evidence="4">3.1.1.29</ecNumber>
    </submittedName>
</protein>
<feature type="domain" description="Prokaryotic-type class I peptide chain release factors" evidence="3">
    <location>
        <begin position="11"/>
        <end position="140"/>
    </location>
</feature>
<dbReference type="InterPro" id="IPR045853">
    <property type="entry name" value="Pep_chain_release_fac_I_sf"/>
</dbReference>
<dbReference type="GO" id="GO:0072344">
    <property type="term" value="P:rescue of stalled ribosome"/>
    <property type="evidence" value="ECO:0007669"/>
    <property type="project" value="TreeGrafter"/>
</dbReference>
<dbReference type="RefSeq" id="WP_163745080.1">
    <property type="nucleotide sequence ID" value="NZ_JAAGOA010000036.1"/>
</dbReference>
<dbReference type="GO" id="GO:0003747">
    <property type="term" value="F:translation release factor activity"/>
    <property type="evidence" value="ECO:0007669"/>
    <property type="project" value="InterPro"/>
</dbReference>
<evidence type="ECO:0000256" key="1">
    <source>
        <dbReference type="ARBA" id="ARBA00010835"/>
    </source>
</evidence>
<evidence type="ECO:0000256" key="2">
    <source>
        <dbReference type="SAM" id="MobiDB-lite"/>
    </source>
</evidence>
<dbReference type="Proteomes" id="UP000475214">
    <property type="component" value="Unassembled WGS sequence"/>
</dbReference>
<dbReference type="Gene3D" id="3.30.160.20">
    <property type="match status" value="1"/>
</dbReference>
<evidence type="ECO:0000259" key="3">
    <source>
        <dbReference type="Pfam" id="PF00472"/>
    </source>
</evidence>
<gene>
    <name evidence="4" type="primary">arfB</name>
    <name evidence="4" type="ORF">G1H10_30645</name>
</gene>
<dbReference type="PANTHER" id="PTHR47814">
    <property type="entry name" value="PEPTIDYL-TRNA HYDROLASE ARFB"/>
    <property type="match status" value="1"/>
</dbReference>
<evidence type="ECO:0000313" key="4">
    <source>
        <dbReference type="EMBL" id="NEE04532.1"/>
    </source>
</evidence>
<dbReference type="Pfam" id="PF00472">
    <property type="entry name" value="RF-1"/>
    <property type="match status" value="1"/>
</dbReference>